<feature type="non-terminal residue" evidence="1">
    <location>
        <position position="126"/>
    </location>
</feature>
<proteinExistence type="predicted"/>
<reference evidence="1" key="1">
    <citation type="submission" date="2013-08" db="EMBL/GenBank/DDBJ databases">
        <authorList>
            <person name="Mendez C."/>
            <person name="Richter M."/>
            <person name="Ferrer M."/>
            <person name="Sanchez J."/>
        </authorList>
    </citation>
    <scope>NUCLEOTIDE SEQUENCE</scope>
</reference>
<name>T0Z707_9ZZZZ</name>
<dbReference type="AlphaFoldDB" id="T0Z707"/>
<gene>
    <name evidence="1" type="ORF">B1A_15459</name>
</gene>
<comment type="caution">
    <text evidence="1">The sequence shown here is derived from an EMBL/GenBank/DDBJ whole genome shotgun (WGS) entry which is preliminary data.</text>
</comment>
<dbReference type="EMBL" id="AUZX01011346">
    <property type="protein sequence ID" value="EQD43821.1"/>
    <property type="molecule type" value="Genomic_DNA"/>
</dbReference>
<accession>T0Z707</accession>
<organism evidence="1">
    <name type="scientific">mine drainage metagenome</name>
    <dbReference type="NCBI Taxonomy" id="410659"/>
    <lineage>
        <taxon>unclassified sequences</taxon>
        <taxon>metagenomes</taxon>
        <taxon>ecological metagenomes</taxon>
    </lineage>
</organism>
<reference evidence="1" key="2">
    <citation type="journal article" date="2014" name="ISME J.">
        <title>Microbial stratification in low pH oxic and suboxic macroscopic growths along an acid mine drainage.</title>
        <authorList>
            <person name="Mendez-Garcia C."/>
            <person name="Mesa V."/>
            <person name="Sprenger R.R."/>
            <person name="Richter M."/>
            <person name="Diez M.S."/>
            <person name="Solano J."/>
            <person name="Bargiela R."/>
            <person name="Golyshina O.V."/>
            <person name="Manteca A."/>
            <person name="Ramos J.L."/>
            <person name="Gallego J.R."/>
            <person name="Llorente I."/>
            <person name="Martins Dos Santos V.A."/>
            <person name="Jensen O.N."/>
            <person name="Pelaez A.I."/>
            <person name="Sanchez J."/>
            <person name="Ferrer M."/>
        </authorList>
    </citation>
    <scope>NUCLEOTIDE SEQUENCE</scope>
</reference>
<sequence>MPTGRKRERRGNDDAILWYVIADANAISVDGSGNAIDLVAGTTLKLPAVRNEQNSSQTFDPYDPLQRIGSTTPALAYLPPPPSGHCNTLADLIVVAASHRAGVAELAPGRVHGHRHGVGKIQAAAA</sequence>
<evidence type="ECO:0000313" key="1">
    <source>
        <dbReference type="EMBL" id="EQD43821.1"/>
    </source>
</evidence>
<protein>
    <submittedName>
        <fullName evidence="1">Uncharacterized protein</fullName>
    </submittedName>
</protein>